<evidence type="ECO:0000256" key="1">
    <source>
        <dbReference type="ARBA" id="ARBA00008857"/>
    </source>
</evidence>
<dbReference type="CDD" id="cd01189">
    <property type="entry name" value="INT_ICEBs1_C_like"/>
    <property type="match status" value="1"/>
</dbReference>
<dbReference type="Proteomes" id="UP000310673">
    <property type="component" value="Chromosome"/>
</dbReference>
<proteinExistence type="inferred from homology"/>
<dbReference type="PANTHER" id="PTHR30349">
    <property type="entry name" value="PHAGE INTEGRASE-RELATED"/>
    <property type="match status" value="1"/>
</dbReference>
<sequence>MANLFLQFADINKSEYQQFINQYGSEHAKATVTRVNSYIKAMCLDAIDEQLIFKDFTRNVKLIAGKPTRNSQAKYLEADDFEKLIAYSKDHSSFRNTSLFEIYFVCESGARYEESSALTWDCIDFKNKTVTFNKAYSIQAKKLKSTKTASSNRTISISETCVKKLVELKKEQESYYAQKSYSDPHNFVFRNLHLELPSNTACNKMLKDTLKKCGIKKQIKFHDLRHTHVSYLFANSFSLLYISHRIGHANPQLTLKVYSHLMEKTLNNENNRINNIFK</sequence>
<dbReference type="GO" id="GO:0003677">
    <property type="term" value="F:DNA binding"/>
    <property type="evidence" value="ECO:0007669"/>
    <property type="project" value="UniProtKB-KW"/>
</dbReference>
<dbReference type="PANTHER" id="PTHR30349:SF64">
    <property type="entry name" value="PROPHAGE INTEGRASE INTD-RELATED"/>
    <property type="match status" value="1"/>
</dbReference>
<dbReference type="InterPro" id="IPR002104">
    <property type="entry name" value="Integrase_catalytic"/>
</dbReference>
<dbReference type="InterPro" id="IPR050090">
    <property type="entry name" value="Tyrosine_recombinase_XerCD"/>
</dbReference>
<reference evidence="5 6" key="1">
    <citation type="submission" date="2019-05" db="EMBL/GenBank/DDBJ databases">
        <title>Genome Sequence of Lactobacillus futsaii Y97, a Potential Probiotic Strain Isolated from the Futsai of Taiwan.</title>
        <authorList>
            <person name="Du X."/>
        </authorList>
    </citation>
    <scope>NUCLEOTIDE SEQUENCE [LARGE SCALE GENOMIC DNA]</scope>
    <source>
        <strain evidence="5 6">Y97</strain>
    </source>
</reference>
<dbReference type="EMBL" id="CP040736">
    <property type="protein sequence ID" value="QCX23994.1"/>
    <property type="molecule type" value="Genomic_DNA"/>
</dbReference>
<dbReference type="STRING" id="1423818.FC88_GL001184"/>
<dbReference type="GO" id="GO:0015074">
    <property type="term" value="P:DNA integration"/>
    <property type="evidence" value="ECO:0007669"/>
    <property type="project" value="InterPro"/>
</dbReference>
<comment type="similarity">
    <text evidence="1">Belongs to the 'phage' integrase family.</text>
</comment>
<gene>
    <name evidence="5" type="ORF">FG051_02240</name>
</gene>
<protein>
    <submittedName>
        <fullName evidence="5">Site-specific integrase</fullName>
    </submittedName>
</protein>
<evidence type="ECO:0000313" key="6">
    <source>
        <dbReference type="Proteomes" id="UP000310673"/>
    </source>
</evidence>
<dbReference type="InterPro" id="IPR013762">
    <property type="entry name" value="Integrase-like_cat_sf"/>
</dbReference>
<dbReference type="AlphaFoldDB" id="A0A5B7T0D1"/>
<dbReference type="Pfam" id="PF00589">
    <property type="entry name" value="Phage_integrase"/>
    <property type="match status" value="1"/>
</dbReference>
<dbReference type="Gene3D" id="1.10.443.10">
    <property type="entry name" value="Intergrase catalytic core"/>
    <property type="match status" value="1"/>
</dbReference>
<name>A0A5B7T0D1_9LACO</name>
<feature type="domain" description="Tyr recombinase" evidence="4">
    <location>
        <begin position="71"/>
        <end position="271"/>
    </location>
</feature>
<dbReference type="InterPro" id="IPR010998">
    <property type="entry name" value="Integrase_recombinase_N"/>
</dbReference>
<evidence type="ECO:0000256" key="3">
    <source>
        <dbReference type="ARBA" id="ARBA00023172"/>
    </source>
</evidence>
<evidence type="ECO:0000256" key="2">
    <source>
        <dbReference type="ARBA" id="ARBA00023125"/>
    </source>
</evidence>
<dbReference type="Gene3D" id="1.10.150.130">
    <property type="match status" value="1"/>
</dbReference>
<organism evidence="5 6">
    <name type="scientific">Companilactobacillus futsaii</name>
    <dbReference type="NCBI Taxonomy" id="938155"/>
    <lineage>
        <taxon>Bacteria</taxon>
        <taxon>Bacillati</taxon>
        <taxon>Bacillota</taxon>
        <taxon>Bacilli</taxon>
        <taxon>Lactobacillales</taxon>
        <taxon>Lactobacillaceae</taxon>
        <taxon>Companilactobacillus</taxon>
    </lineage>
</organism>
<keyword evidence="3" id="KW-0233">DNA recombination</keyword>
<keyword evidence="2" id="KW-0238">DNA-binding</keyword>
<dbReference type="SUPFAM" id="SSF56349">
    <property type="entry name" value="DNA breaking-rejoining enzymes"/>
    <property type="match status" value="1"/>
</dbReference>
<dbReference type="GO" id="GO:0006310">
    <property type="term" value="P:DNA recombination"/>
    <property type="evidence" value="ECO:0007669"/>
    <property type="project" value="UniProtKB-KW"/>
</dbReference>
<accession>A0A5B7T0D1</accession>
<dbReference type="InterPro" id="IPR011010">
    <property type="entry name" value="DNA_brk_join_enz"/>
</dbReference>
<evidence type="ECO:0000313" key="5">
    <source>
        <dbReference type="EMBL" id="QCX23994.1"/>
    </source>
</evidence>
<dbReference type="KEGG" id="lft:FG051_02240"/>
<evidence type="ECO:0000259" key="4">
    <source>
        <dbReference type="PROSITE" id="PS51898"/>
    </source>
</evidence>
<dbReference type="PROSITE" id="PS51898">
    <property type="entry name" value="TYR_RECOMBINASE"/>
    <property type="match status" value="1"/>
</dbReference>